<dbReference type="PANTHER" id="PTHR16148:SF14">
    <property type="entry name" value="MYND-TYPE DOMAIN-CONTAINING PROTEIN"/>
    <property type="match status" value="1"/>
</dbReference>
<dbReference type="AlphaFoldDB" id="A0A9N8DCQ1"/>
<comment type="caution">
    <text evidence="3">The sequence shown here is derived from an EMBL/GenBank/DDBJ whole genome shotgun (WGS) entry which is preliminary data.</text>
</comment>
<protein>
    <submittedName>
        <fullName evidence="3">Uncharacterized protein</fullName>
    </submittedName>
</protein>
<feature type="region of interest" description="Disordered" evidence="1">
    <location>
        <begin position="34"/>
        <end position="79"/>
    </location>
</feature>
<dbReference type="Proteomes" id="UP001153069">
    <property type="component" value="Unassembled WGS sequence"/>
</dbReference>
<keyword evidence="2" id="KW-0472">Membrane</keyword>
<dbReference type="OrthoDB" id="529273at2759"/>
<dbReference type="EMBL" id="CAICTM010000079">
    <property type="protein sequence ID" value="CAB9500259.1"/>
    <property type="molecule type" value="Genomic_DNA"/>
</dbReference>
<evidence type="ECO:0000256" key="1">
    <source>
        <dbReference type="SAM" id="MobiDB-lite"/>
    </source>
</evidence>
<feature type="compositionally biased region" description="Low complexity" evidence="1">
    <location>
        <begin position="44"/>
        <end position="56"/>
    </location>
</feature>
<feature type="transmembrane region" description="Helical" evidence="2">
    <location>
        <begin position="12"/>
        <end position="31"/>
    </location>
</feature>
<evidence type="ECO:0000256" key="2">
    <source>
        <dbReference type="SAM" id="Phobius"/>
    </source>
</evidence>
<evidence type="ECO:0000313" key="4">
    <source>
        <dbReference type="Proteomes" id="UP001153069"/>
    </source>
</evidence>
<keyword evidence="4" id="KW-1185">Reference proteome</keyword>
<accession>A0A9N8DCQ1</accession>
<sequence>MASTTLKLCYRYSPYILLWLFFLIFQVILFGRPSEKEPSRHDTPAAADTTNTGTNDMRYLKDNADPNNNNNNNLTRPKSADARFNNVDVYYQEASTLKTLPVSDYHCVGRTTASINNKQEQALYETNYSWMFRSCHFQNLCLDTQTKEFLLIDDSTDTTNETITTPPQAVAMGSINPRWSGRGYNKGFHKVKWSPTKITTAQMRQAYKGYYALPDHVVLIPFHSMAAHNVGHLIWDDFYPIFTVLQLFGLLSNNTTNIRQKILPIRWIVPDDNNNNKNQLYATCEMQKKKSRQCQENYQRFLQPLLGVDPQTFSTTKNLQLQPVDNGMLLQSSLVCAKHAVAGIGMLSDHGLRDHGWLLGDPQAVPHNIGRGSVFRDFRDFMVRNVLQQTPPQQSATSNNNNNNNDDDDPANNNNDNNKNTDSINSHKPRKITFSTHSSKGFERSLGFENQTAAVQRALLHHVSANHTASNEIVVQNFTMRDLTIEEQVQVALESAIFVTVSGGGAVTATFLPPGSTLIVYYLEDGGFDYWNTSYTYTPARLDWDLLNTAAHFRVHWLPMKTMNQPGDVKLLEQLVMHELEIMGLLGQ</sequence>
<proteinExistence type="predicted"/>
<name>A0A9N8DCQ1_9STRA</name>
<feature type="compositionally biased region" description="Low complexity" evidence="1">
    <location>
        <begin position="411"/>
        <end position="424"/>
    </location>
</feature>
<dbReference type="PANTHER" id="PTHR16148">
    <property type="entry name" value="NF-KAPPA-B-REPRESSING FACTOR-RELATED"/>
    <property type="match status" value="1"/>
</dbReference>
<organism evidence="3 4">
    <name type="scientific">Seminavis robusta</name>
    <dbReference type="NCBI Taxonomy" id="568900"/>
    <lineage>
        <taxon>Eukaryota</taxon>
        <taxon>Sar</taxon>
        <taxon>Stramenopiles</taxon>
        <taxon>Ochrophyta</taxon>
        <taxon>Bacillariophyta</taxon>
        <taxon>Bacillariophyceae</taxon>
        <taxon>Bacillariophycidae</taxon>
        <taxon>Naviculales</taxon>
        <taxon>Naviculaceae</taxon>
        <taxon>Seminavis</taxon>
    </lineage>
</organism>
<gene>
    <name evidence="3" type="ORF">SEMRO_80_G042920.1</name>
</gene>
<reference evidence="3" key="1">
    <citation type="submission" date="2020-06" db="EMBL/GenBank/DDBJ databases">
        <authorList>
            <consortium name="Plant Systems Biology data submission"/>
        </authorList>
    </citation>
    <scope>NUCLEOTIDE SEQUENCE</scope>
    <source>
        <strain evidence="3">D6</strain>
    </source>
</reference>
<keyword evidence="2" id="KW-1133">Transmembrane helix</keyword>
<feature type="compositionally biased region" description="Basic and acidic residues" evidence="1">
    <location>
        <begin position="34"/>
        <end position="43"/>
    </location>
</feature>
<feature type="region of interest" description="Disordered" evidence="1">
    <location>
        <begin position="390"/>
        <end position="432"/>
    </location>
</feature>
<evidence type="ECO:0000313" key="3">
    <source>
        <dbReference type="EMBL" id="CAB9500259.1"/>
    </source>
</evidence>
<keyword evidence="2" id="KW-0812">Transmembrane</keyword>